<keyword evidence="8" id="KW-1185">Reference proteome</keyword>
<comment type="subcellular location">
    <subcellularLocation>
        <location evidence="5">Cytoplasm</location>
    </subcellularLocation>
</comment>
<dbReference type="HAMAP" id="MF_00376">
    <property type="entry name" value="Dephospho_CoA_kinase"/>
    <property type="match status" value="1"/>
</dbReference>
<reference evidence="7 8" key="1">
    <citation type="submission" date="2019-03" db="EMBL/GenBank/DDBJ databases">
        <title>Genomic Encyclopedia of Type Strains, Phase IV (KMG-IV): sequencing the most valuable type-strain genomes for metagenomic binning, comparative biology and taxonomic classification.</title>
        <authorList>
            <person name="Goeker M."/>
        </authorList>
    </citation>
    <scope>NUCLEOTIDE SEQUENCE [LARGE SCALE GENOMIC DNA]</scope>
    <source>
        <strain evidence="7 8">DSM 102969</strain>
    </source>
</reference>
<evidence type="ECO:0000256" key="3">
    <source>
        <dbReference type="ARBA" id="ARBA00022840"/>
    </source>
</evidence>
<dbReference type="Proteomes" id="UP000294547">
    <property type="component" value="Unassembled WGS sequence"/>
</dbReference>
<keyword evidence="5" id="KW-0808">Transferase</keyword>
<dbReference type="PROSITE" id="PS51219">
    <property type="entry name" value="DPCK"/>
    <property type="match status" value="1"/>
</dbReference>
<organism evidence="7 8">
    <name type="scientific">Oharaeibacter diazotrophicus</name>
    <dbReference type="NCBI Taxonomy" id="1920512"/>
    <lineage>
        <taxon>Bacteria</taxon>
        <taxon>Pseudomonadati</taxon>
        <taxon>Pseudomonadota</taxon>
        <taxon>Alphaproteobacteria</taxon>
        <taxon>Hyphomicrobiales</taxon>
        <taxon>Pleomorphomonadaceae</taxon>
        <taxon>Oharaeibacter</taxon>
    </lineage>
</organism>
<dbReference type="GO" id="GO:0004140">
    <property type="term" value="F:dephospho-CoA kinase activity"/>
    <property type="evidence" value="ECO:0007669"/>
    <property type="project" value="UniProtKB-UniRule"/>
</dbReference>
<protein>
    <recommendedName>
        <fullName evidence="5 6">Dephospho-CoA kinase</fullName>
        <ecNumber evidence="5 6">2.7.1.24</ecNumber>
    </recommendedName>
    <alternativeName>
        <fullName evidence="5">Dephosphocoenzyme A kinase</fullName>
    </alternativeName>
</protein>
<evidence type="ECO:0000313" key="8">
    <source>
        <dbReference type="Proteomes" id="UP000294547"/>
    </source>
</evidence>
<evidence type="ECO:0000256" key="6">
    <source>
        <dbReference type="NCBIfam" id="TIGR00152"/>
    </source>
</evidence>
<dbReference type="Pfam" id="PF01121">
    <property type="entry name" value="CoaE"/>
    <property type="match status" value="1"/>
</dbReference>
<dbReference type="UniPathway" id="UPA00241">
    <property type="reaction ID" value="UER00356"/>
</dbReference>
<dbReference type="GO" id="GO:0005737">
    <property type="term" value="C:cytoplasm"/>
    <property type="evidence" value="ECO:0007669"/>
    <property type="project" value="UniProtKB-SubCell"/>
</dbReference>
<evidence type="ECO:0000313" key="7">
    <source>
        <dbReference type="EMBL" id="TDP84347.1"/>
    </source>
</evidence>
<feature type="binding site" evidence="5">
    <location>
        <begin position="11"/>
        <end position="16"/>
    </location>
    <ligand>
        <name>ATP</name>
        <dbReference type="ChEBI" id="CHEBI:30616"/>
    </ligand>
</feature>
<dbReference type="PANTHER" id="PTHR10695">
    <property type="entry name" value="DEPHOSPHO-COA KINASE-RELATED"/>
    <property type="match status" value="1"/>
</dbReference>
<dbReference type="EC" id="2.7.1.24" evidence="5 6"/>
<dbReference type="GO" id="GO:0015937">
    <property type="term" value="P:coenzyme A biosynthetic process"/>
    <property type="evidence" value="ECO:0007669"/>
    <property type="project" value="UniProtKB-UniRule"/>
</dbReference>
<dbReference type="InterPro" id="IPR027417">
    <property type="entry name" value="P-loop_NTPase"/>
</dbReference>
<keyword evidence="5 7" id="KW-0418">Kinase</keyword>
<keyword evidence="4 5" id="KW-0173">Coenzyme A biosynthesis</keyword>
<accession>A0A4R6REZ6</accession>
<dbReference type="AlphaFoldDB" id="A0A4R6REZ6"/>
<evidence type="ECO:0000256" key="5">
    <source>
        <dbReference type="HAMAP-Rule" id="MF_00376"/>
    </source>
</evidence>
<dbReference type="Gene3D" id="3.40.50.300">
    <property type="entry name" value="P-loop containing nucleotide triphosphate hydrolases"/>
    <property type="match status" value="1"/>
</dbReference>
<dbReference type="NCBIfam" id="TIGR00152">
    <property type="entry name" value="dephospho-CoA kinase"/>
    <property type="match status" value="1"/>
</dbReference>
<gene>
    <name evidence="5" type="primary">coaE</name>
    <name evidence="7" type="ORF">EDD54_2954</name>
</gene>
<comment type="catalytic activity">
    <reaction evidence="5">
        <text>3'-dephospho-CoA + ATP = ADP + CoA + H(+)</text>
        <dbReference type="Rhea" id="RHEA:18245"/>
        <dbReference type="ChEBI" id="CHEBI:15378"/>
        <dbReference type="ChEBI" id="CHEBI:30616"/>
        <dbReference type="ChEBI" id="CHEBI:57287"/>
        <dbReference type="ChEBI" id="CHEBI:57328"/>
        <dbReference type="ChEBI" id="CHEBI:456216"/>
        <dbReference type="EC" id="2.7.1.24"/>
    </reaction>
</comment>
<evidence type="ECO:0000256" key="4">
    <source>
        <dbReference type="ARBA" id="ARBA00022993"/>
    </source>
</evidence>
<dbReference type="EMBL" id="SNXY01000008">
    <property type="protein sequence ID" value="TDP84347.1"/>
    <property type="molecule type" value="Genomic_DNA"/>
</dbReference>
<dbReference type="PANTHER" id="PTHR10695:SF46">
    <property type="entry name" value="BIFUNCTIONAL COENZYME A SYNTHASE-RELATED"/>
    <property type="match status" value="1"/>
</dbReference>
<dbReference type="GO" id="GO:0005524">
    <property type="term" value="F:ATP binding"/>
    <property type="evidence" value="ECO:0007669"/>
    <property type="project" value="UniProtKB-UniRule"/>
</dbReference>
<dbReference type="SUPFAM" id="SSF52540">
    <property type="entry name" value="P-loop containing nucleoside triphosphate hydrolases"/>
    <property type="match status" value="1"/>
</dbReference>
<dbReference type="CDD" id="cd02022">
    <property type="entry name" value="DPCK"/>
    <property type="match status" value="1"/>
</dbReference>
<proteinExistence type="inferred from homology"/>
<dbReference type="RefSeq" id="WP_165644317.1">
    <property type="nucleotide sequence ID" value="NZ_BSPM01000002.1"/>
</dbReference>
<comment type="pathway">
    <text evidence="5">Cofactor biosynthesis; coenzyme A biosynthesis; CoA from (R)-pantothenate: step 5/5.</text>
</comment>
<evidence type="ECO:0000256" key="2">
    <source>
        <dbReference type="ARBA" id="ARBA00022741"/>
    </source>
</evidence>
<comment type="caution">
    <text evidence="7">The sequence shown here is derived from an EMBL/GenBank/DDBJ whole genome shotgun (WGS) entry which is preliminary data.</text>
</comment>
<sequence>MIVLGLTGSIGMGKSTTAEMFRARGVPVFDADATVHALYAGPLAAPVEAAFPGTTVNGAVDRAALGRRVLGDAEALRRLEAIVHPAVRAAERAFLEDARTAGATVAVLDIPLLYETGREADVDRVLVVGAAPEIQRARVLARPGMTAEKFEAILARQLPDAEKRRRADHVIDTGAGIAAAETAVDALLAELRR</sequence>
<keyword evidence="3 5" id="KW-0067">ATP-binding</keyword>
<dbReference type="InterPro" id="IPR001977">
    <property type="entry name" value="Depp_CoAkinase"/>
</dbReference>
<comment type="similarity">
    <text evidence="1 5">Belongs to the CoaE family.</text>
</comment>
<keyword evidence="2 5" id="KW-0547">Nucleotide-binding</keyword>
<keyword evidence="5" id="KW-0963">Cytoplasm</keyword>
<evidence type="ECO:0000256" key="1">
    <source>
        <dbReference type="ARBA" id="ARBA00009018"/>
    </source>
</evidence>
<comment type="function">
    <text evidence="5">Catalyzes the phosphorylation of the 3'-hydroxyl group of dephosphocoenzyme A to form coenzyme A.</text>
</comment>
<name>A0A4R6REZ6_9HYPH</name>